<evidence type="ECO:0008006" key="10">
    <source>
        <dbReference type="Google" id="ProtNLM"/>
    </source>
</evidence>
<dbReference type="PANTHER" id="PTHR30555:SF0">
    <property type="entry name" value="CATALASE-PEROXIDASE"/>
    <property type="match status" value="1"/>
</dbReference>
<reference evidence="8" key="1">
    <citation type="submission" date="2023-10" db="EMBL/GenBank/DDBJ databases">
        <authorList>
            <person name="Chen Y."/>
            <person name="Shah S."/>
            <person name="Dougan E. K."/>
            <person name="Thang M."/>
            <person name="Chan C."/>
        </authorList>
    </citation>
    <scope>NUCLEOTIDE SEQUENCE [LARGE SCALE GENOMIC DNA]</scope>
</reference>
<dbReference type="InterPro" id="IPR000763">
    <property type="entry name" value="Catalase_peroxidase"/>
</dbReference>
<evidence type="ECO:0000256" key="2">
    <source>
        <dbReference type="ARBA" id="ARBA00022559"/>
    </source>
</evidence>
<protein>
    <recommendedName>
        <fullName evidence="10">Peroxidase</fullName>
    </recommendedName>
</protein>
<keyword evidence="3" id="KW-0349">Heme</keyword>
<organism evidence="8 9">
    <name type="scientific">Prorocentrum cordatum</name>
    <dbReference type="NCBI Taxonomy" id="2364126"/>
    <lineage>
        <taxon>Eukaryota</taxon>
        <taxon>Sar</taxon>
        <taxon>Alveolata</taxon>
        <taxon>Dinophyceae</taxon>
        <taxon>Prorocentrales</taxon>
        <taxon>Prorocentraceae</taxon>
        <taxon>Prorocentrum</taxon>
    </lineage>
</organism>
<keyword evidence="6" id="KW-0408">Iron</keyword>
<dbReference type="InterPro" id="IPR010255">
    <property type="entry name" value="Haem_peroxidase_sf"/>
</dbReference>
<keyword evidence="4" id="KW-0479">Metal-binding</keyword>
<comment type="cofactor">
    <cofactor evidence="1">
        <name>heme b</name>
        <dbReference type="ChEBI" id="CHEBI:60344"/>
    </cofactor>
</comment>
<name>A0ABN9X7B9_9DINO</name>
<dbReference type="Proteomes" id="UP001189429">
    <property type="component" value="Unassembled WGS sequence"/>
</dbReference>
<keyword evidence="5" id="KW-0560">Oxidoreductase</keyword>
<evidence type="ECO:0000256" key="5">
    <source>
        <dbReference type="ARBA" id="ARBA00023002"/>
    </source>
</evidence>
<evidence type="ECO:0000256" key="1">
    <source>
        <dbReference type="ARBA" id="ARBA00001970"/>
    </source>
</evidence>
<keyword evidence="2" id="KW-0575">Peroxidase</keyword>
<accession>A0ABN9X7B9</accession>
<dbReference type="PANTHER" id="PTHR30555">
    <property type="entry name" value="HYDROPEROXIDASE I, BIFUNCTIONAL CATALASE-PEROXIDASE"/>
    <property type="match status" value="1"/>
</dbReference>
<keyword evidence="9" id="KW-1185">Reference proteome</keyword>
<evidence type="ECO:0000313" key="8">
    <source>
        <dbReference type="EMBL" id="CAK0893877.1"/>
    </source>
</evidence>
<proteinExistence type="predicted"/>
<feature type="compositionally biased region" description="Low complexity" evidence="7">
    <location>
        <begin position="137"/>
        <end position="146"/>
    </location>
</feature>
<dbReference type="Gene3D" id="1.10.420.10">
    <property type="entry name" value="Peroxidase, domain 2"/>
    <property type="match status" value="1"/>
</dbReference>
<evidence type="ECO:0000256" key="3">
    <source>
        <dbReference type="ARBA" id="ARBA00022617"/>
    </source>
</evidence>
<dbReference type="SUPFAM" id="SSF48113">
    <property type="entry name" value="Heme-dependent peroxidases"/>
    <property type="match status" value="1"/>
</dbReference>
<evidence type="ECO:0000256" key="4">
    <source>
        <dbReference type="ARBA" id="ARBA00022723"/>
    </source>
</evidence>
<sequence length="177" mass="18699">MPFKEFSFGRLDDEDGAKGLPLGPGEMQEEMAPCTGPVNGMCQMYPNERMLAPTTVGLIYVNPGGPTGNPDPVKSVDEIWVVFGKMGHNDKATAALIGGGHAFGRCHGACSKFEHGEPAGLPPVTRLSRRALALPWASAPTSTARTRAWETPRGPAGSTALKRARQRGGPTSTSRIS</sequence>
<gene>
    <name evidence="8" type="ORF">PCOR1329_LOCUS73086</name>
</gene>
<dbReference type="PROSITE" id="PS00435">
    <property type="entry name" value="PEROXIDASE_1"/>
    <property type="match status" value="1"/>
</dbReference>
<evidence type="ECO:0000313" key="9">
    <source>
        <dbReference type="Proteomes" id="UP001189429"/>
    </source>
</evidence>
<evidence type="ECO:0000256" key="7">
    <source>
        <dbReference type="SAM" id="MobiDB-lite"/>
    </source>
</evidence>
<evidence type="ECO:0000256" key="6">
    <source>
        <dbReference type="ARBA" id="ARBA00023004"/>
    </source>
</evidence>
<dbReference type="EMBL" id="CAUYUJ010019820">
    <property type="protein sequence ID" value="CAK0893877.1"/>
    <property type="molecule type" value="Genomic_DNA"/>
</dbReference>
<dbReference type="InterPro" id="IPR019793">
    <property type="entry name" value="Peroxidases_heam-ligand_BS"/>
</dbReference>
<comment type="caution">
    <text evidence="8">The sequence shown here is derived from an EMBL/GenBank/DDBJ whole genome shotgun (WGS) entry which is preliminary data.</text>
</comment>
<feature type="region of interest" description="Disordered" evidence="7">
    <location>
        <begin position="137"/>
        <end position="177"/>
    </location>
</feature>